<evidence type="ECO:0000256" key="1">
    <source>
        <dbReference type="ARBA" id="ARBA00004123"/>
    </source>
</evidence>
<dbReference type="PROSITE" id="PS00036">
    <property type="entry name" value="BZIP_BASIC"/>
    <property type="match status" value="1"/>
</dbReference>
<sequence length="345" mass="38266">MIWGSCGRAKKKFHLVQRLLSTSYFSYHHVFRRKDSLLPLRAALSARGQLGPFNSLFSLPFYFFLSSTMSEEHASRPPQAFDKLENFNFLLSRTDPAAAARNRQYSFDADTGLVPFTNVNMEYDQTEGMGGLSVSSYDSIDSDRASLDLRGYPYHGPPGEKSINYSIPDHIMPYSAHSIYPPVPFAPDDLGHAPGALTPSDVSSSISPPNGQMGNTKYSTSIPGDRIAAALGQEEGMRGAAEEDRRRRNTAASARFRMKKKQREQVLERTVRETTEKNASLEARVAQLEMENRWLKNLLTEKHEAAPLRMPAPPKDSSALESKAGGGRSGQKHIQPKKKGVGTNE</sequence>
<proteinExistence type="predicted"/>
<dbReference type="FunFam" id="1.20.5.170:FF:000075">
    <property type="entry name" value="BZIP transcription factor (MetR)"/>
    <property type="match status" value="1"/>
</dbReference>
<dbReference type="InterPro" id="IPR046347">
    <property type="entry name" value="bZIP_sf"/>
</dbReference>
<feature type="coiled-coil region" evidence="6">
    <location>
        <begin position="264"/>
        <end position="298"/>
    </location>
</feature>
<evidence type="ECO:0000256" key="7">
    <source>
        <dbReference type="SAM" id="MobiDB-lite"/>
    </source>
</evidence>
<name>A0A1V6PKY9_PENDC</name>
<dbReference type="GO" id="GO:0001228">
    <property type="term" value="F:DNA-binding transcription activator activity, RNA polymerase II-specific"/>
    <property type="evidence" value="ECO:0007669"/>
    <property type="project" value="TreeGrafter"/>
</dbReference>
<organism evidence="9 10">
    <name type="scientific">Penicillium decumbens</name>
    <dbReference type="NCBI Taxonomy" id="69771"/>
    <lineage>
        <taxon>Eukaryota</taxon>
        <taxon>Fungi</taxon>
        <taxon>Dikarya</taxon>
        <taxon>Ascomycota</taxon>
        <taxon>Pezizomycotina</taxon>
        <taxon>Eurotiomycetes</taxon>
        <taxon>Eurotiomycetidae</taxon>
        <taxon>Eurotiales</taxon>
        <taxon>Aspergillaceae</taxon>
        <taxon>Penicillium</taxon>
    </lineage>
</organism>
<dbReference type="EMBL" id="MDYL01000002">
    <property type="protein sequence ID" value="OQD77671.1"/>
    <property type="molecule type" value="Genomic_DNA"/>
</dbReference>
<keyword evidence="5" id="KW-0539">Nucleus</keyword>
<reference evidence="10" key="1">
    <citation type="journal article" date="2017" name="Nat. Microbiol.">
        <title>Global analysis of biosynthetic gene clusters reveals vast potential of secondary metabolite production in Penicillium species.</title>
        <authorList>
            <person name="Nielsen J.C."/>
            <person name="Grijseels S."/>
            <person name="Prigent S."/>
            <person name="Ji B."/>
            <person name="Dainat J."/>
            <person name="Nielsen K.F."/>
            <person name="Frisvad J.C."/>
            <person name="Workman M."/>
            <person name="Nielsen J."/>
        </authorList>
    </citation>
    <scope>NUCLEOTIDE SEQUENCE [LARGE SCALE GENOMIC DNA]</scope>
    <source>
        <strain evidence="10">IBT 11843</strain>
    </source>
</reference>
<feature type="region of interest" description="Disordered" evidence="7">
    <location>
        <begin position="235"/>
        <end position="254"/>
    </location>
</feature>
<dbReference type="Pfam" id="PF07716">
    <property type="entry name" value="bZIP_2"/>
    <property type="match status" value="1"/>
</dbReference>
<feature type="domain" description="BZIP" evidence="8">
    <location>
        <begin position="243"/>
        <end position="302"/>
    </location>
</feature>
<comment type="caution">
    <text evidence="9">The sequence shown here is derived from an EMBL/GenBank/DDBJ whole genome shotgun (WGS) entry which is preliminary data.</text>
</comment>
<dbReference type="InterPro" id="IPR004827">
    <property type="entry name" value="bZIP"/>
</dbReference>
<dbReference type="AlphaFoldDB" id="A0A1V6PKY9"/>
<dbReference type="GO" id="GO:0005634">
    <property type="term" value="C:nucleus"/>
    <property type="evidence" value="ECO:0007669"/>
    <property type="project" value="UniProtKB-SubCell"/>
</dbReference>
<comment type="subcellular location">
    <subcellularLocation>
        <location evidence="1">Nucleus</location>
    </subcellularLocation>
</comment>
<dbReference type="PANTHER" id="PTHR13044">
    <property type="entry name" value="ACTIVATING TRANSCRIPTION FACTOR ATF 4/5"/>
    <property type="match status" value="1"/>
</dbReference>
<dbReference type="SMART" id="SM00338">
    <property type="entry name" value="BRLZ"/>
    <property type="match status" value="1"/>
</dbReference>
<evidence type="ECO:0000256" key="3">
    <source>
        <dbReference type="ARBA" id="ARBA00023125"/>
    </source>
</evidence>
<evidence type="ECO:0000256" key="4">
    <source>
        <dbReference type="ARBA" id="ARBA00023163"/>
    </source>
</evidence>
<protein>
    <recommendedName>
        <fullName evidence="8">BZIP domain-containing protein</fullName>
    </recommendedName>
</protein>
<dbReference type="GO" id="GO:0000977">
    <property type="term" value="F:RNA polymerase II transcription regulatory region sequence-specific DNA binding"/>
    <property type="evidence" value="ECO:0007669"/>
    <property type="project" value="TreeGrafter"/>
</dbReference>
<keyword evidence="2" id="KW-0805">Transcription regulation</keyword>
<dbReference type="OrthoDB" id="1939598at2759"/>
<feature type="compositionally biased region" description="Basic residues" evidence="7">
    <location>
        <begin position="330"/>
        <end position="345"/>
    </location>
</feature>
<evidence type="ECO:0000256" key="5">
    <source>
        <dbReference type="ARBA" id="ARBA00023242"/>
    </source>
</evidence>
<feature type="compositionally biased region" description="Basic and acidic residues" evidence="7">
    <location>
        <begin position="235"/>
        <end position="246"/>
    </location>
</feature>
<dbReference type="PROSITE" id="PS50217">
    <property type="entry name" value="BZIP"/>
    <property type="match status" value="1"/>
</dbReference>
<evidence type="ECO:0000313" key="9">
    <source>
        <dbReference type="EMBL" id="OQD77671.1"/>
    </source>
</evidence>
<keyword evidence="4" id="KW-0804">Transcription</keyword>
<dbReference type="Proteomes" id="UP000191522">
    <property type="component" value="Unassembled WGS sequence"/>
</dbReference>
<gene>
    <name evidence="9" type="ORF">PENDEC_c002G06979</name>
</gene>
<keyword evidence="10" id="KW-1185">Reference proteome</keyword>
<keyword evidence="6" id="KW-0175">Coiled coil</keyword>
<evidence type="ECO:0000256" key="2">
    <source>
        <dbReference type="ARBA" id="ARBA00023015"/>
    </source>
</evidence>
<accession>A0A1V6PKY9</accession>
<keyword evidence="3" id="KW-0238">DNA-binding</keyword>
<evidence type="ECO:0000256" key="6">
    <source>
        <dbReference type="SAM" id="Coils"/>
    </source>
</evidence>
<dbReference type="Gene3D" id="1.20.5.170">
    <property type="match status" value="1"/>
</dbReference>
<dbReference type="STRING" id="69771.A0A1V6PKY9"/>
<evidence type="ECO:0000313" key="10">
    <source>
        <dbReference type="Proteomes" id="UP000191522"/>
    </source>
</evidence>
<dbReference type="SUPFAM" id="SSF57959">
    <property type="entry name" value="Leucine zipper domain"/>
    <property type="match status" value="1"/>
</dbReference>
<dbReference type="PANTHER" id="PTHR13044:SF14">
    <property type="entry name" value="CRYPTOCEPHAL, ISOFORM A"/>
    <property type="match status" value="1"/>
</dbReference>
<evidence type="ECO:0000259" key="8">
    <source>
        <dbReference type="PROSITE" id="PS50217"/>
    </source>
</evidence>
<feature type="region of interest" description="Disordered" evidence="7">
    <location>
        <begin position="303"/>
        <end position="345"/>
    </location>
</feature>
<dbReference type="CDD" id="cd14705">
    <property type="entry name" value="bZIP_Zip1"/>
    <property type="match status" value="1"/>
</dbReference>
<dbReference type="OMA" id="NMEYDQT"/>